<protein>
    <submittedName>
        <fullName evidence="4">DeoR-like helix-turn-helix domain protein</fullName>
    </submittedName>
</protein>
<dbReference type="InterPro" id="IPR036390">
    <property type="entry name" value="WH_DNA-bd_sf"/>
</dbReference>
<dbReference type="InterPro" id="IPR026881">
    <property type="entry name" value="WYL_dom"/>
</dbReference>
<dbReference type="PIRSF" id="PIRSF016838">
    <property type="entry name" value="PafC"/>
    <property type="match status" value="1"/>
</dbReference>
<dbReference type="AlphaFoldDB" id="A0A0C1TZ29"/>
<dbReference type="PANTHER" id="PTHR34580:SF1">
    <property type="entry name" value="PROTEIN PAFC"/>
    <property type="match status" value="1"/>
</dbReference>
<dbReference type="RefSeq" id="WP_039634731.1">
    <property type="nucleotide sequence ID" value="NZ_AYSO01000018.1"/>
</dbReference>
<dbReference type="InterPro" id="IPR028349">
    <property type="entry name" value="PafC-like"/>
</dbReference>
<keyword evidence="2" id="KW-0804">Transcription</keyword>
<dbReference type="OrthoDB" id="9815009at2"/>
<evidence type="ECO:0000313" key="4">
    <source>
        <dbReference type="EMBL" id="KIE45899.1"/>
    </source>
</evidence>
<evidence type="ECO:0000256" key="1">
    <source>
        <dbReference type="ARBA" id="ARBA00023015"/>
    </source>
</evidence>
<dbReference type="Pfam" id="PF25583">
    <property type="entry name" value="WCX"/>
    <property type="match status" value="1"/>
</dbReference>
<feature type="domain" description="HTH deoR-type" evidence="3">
    <location>
        <begin position="2"/>
        <end position="57"/>
    </location>
</feature>
<dbReference type="EMBL" id="AYSO01000018">
    <property type="protein sequence ID" value="KIE45899.1"/>
    <property type="molecule type" value="Genomic_DNA"/>
</dbReference>
<dbReference type="Proteomes" id="UP000031366">
    <property type="component" value="Unassembled WGS sequence"/>
</dbReference>
<reference evidence="4 5" key="1">
    <citation type="journal article" date="2015" name="Infect. Genet. Evol.">
        <title>Genomic sequences of six botulinum neurotoxin-producing strains representing three clostridial species illustrate the mobility and diversity of botulinum neurotoxin genes.</title>
        <authorList>
            <person name="Smith T.J."/>
            <person name="Hill K.K."/>
            <person name="Xie G."/>
            <person name="Foley B.T."/>
            <person name="Williamson C.H."/>
            <person name="Foster J.T."/>
            <person name="Johnson S.L."/>
            <person name="Chertkov O."/>
            <person name="Teshima H."/>
            <person name="Gibbons H.S."/>
            <person name="Johnsky L.A."/>
            <person name="Karavis M.A."/>
            <person name="Smith L.A."/>
        </authorList>
    </citation>
    <scope>NUCLEOTIDE SEQUENCE [LARGE SCALE GENOMIC DNA]</scope>
    <source>
        <strain evidence="4 5">CDC 2741</strain>
    </source>
</reference>
<dbReference type="InterPro" id="IPR013196">
    <property type="entry name" value="HTH_11"/>
</dbReference>
<dbReference type="GO" id="GO:0003700">
    <property type="term" value="F:DNA-binding transcription factor activity"/>
    <property type="evidence" value="ECO:0007669"/>
    <property type="project" value="InterPro"/>
</dbReference>
<dbReference type="SUPFAM" id="SSF46785">
    <property type="entry name" value="Winged helix' DNA-binding domain"/>
    <property type="match status" value="1"/>
</dbReference>
<gene>
    <name evidence="4" type="ORF">U732_2403</name>
</gene>
<dbReference type="PROSITE" id="PS51000">
    <property type="entry name" value="HTH_DEOR_2"/>
    <property type="match status" value="1"/>
</dbReference>
<evidence type="ECO:0000259" key="3">
    <source>
        <dbReference type="PROSITE" id="PS51000"/>
    </source>
</evidence>
<evidence type="ECO:0000256" key="2">
    <source>
        <dbReference type="ARBA" id="ARBA00023163"/>
    </source>
</evidence>
<dbReference type="InterPro" id="IPR001034">
    <property type="entry name" value="DeoR_HTH"/>
</dbReference>
<name>A0A0C1TZ29_9CLOT</name>
<organism evidence="4 5">
    <name type="scientific">Clostridium argentinense CDC 2741</name>
    <dbReference type="NCBI Taxonomy" id="1418104"/>
    <lineage>
        <taxon>Bacteria</taxon>
        <taxon>Bacillati</taxon>
        <taxon>Bacillota</taxon>
        <taxon>Clostridia</taxon>
        <taxon>Eubacteriales</taxon>
        <taxon>Clostridiaceae</taxon>
        <taxon>Clostridium</taxon>
    </lineage>
</organism>
<dbReference type="InterPro" id="IPR036388">
    <property type="entry name" value="WH-like_DNA-bd_sf"/>
</dbReference>
<sequence>MRVDRLLSILLIISNKGMVTGKELAEHFEVSIRTIYRDIEKISEAGVPIASIGGKNGGFYIMENYNLDNLFLNKKEVQPLISIMNNLKFLFGNNEQFNNIVLKFENIYKKEIFDYDKLSINMSHFSMEDELKEYLFLINKAIEESRLLEFYYINRRMEYYERIAEPIQIKFDQGSWYLIAFCRIKNSYRMFKLVRIRDLKLGDSFIKKDISKEEIEKIFDEGYSNKSIKVKLKFTCKIGEQLKEYFSKDKIKILEDGEFIVEDFFPYEEGLIKFILGFGKECEVIEPKYLKEETREYLKELLEKYND</sequence>
<keyword evidence="5" id="KW-1185">Reference proteome</keyword>
<dbReference type="PROSITE" id="PS52050">
    <property type="entry name" value="WYL"/>
    <property type="match status" value="1"/>
</dbReference>
<evidence type="ECO:0000313" key="5">
    <source>
        <dbReference type="Proteomes" id="UP000031366"/>
    </source>
</evidence>
<dbReference type="InterPro" id="IPR057727">
    <property type="entry name" value="WCX_dom"/>
</dbReference>
<dbReference type="Pfam" id="PF08279">
    <property type="entry name" value="HTH_11"/>
    <property type="match status" value="1"/>
</dbReference>
<proteinExistence type="predicted"/>
<dbReference type="Gene3D" id="1.10.10.10">
    <property type="entry name" value="Winged helix-like DNA-binding domain superfamily/Winged helix DNA-binding domain"/>
    <property type="match status" value="1"/>
</dbReference>
<dbReference type="InterPro" id="IPR051534">
    <property type="entry name" value="CBASS_pafABC_assoc_protein"/>
</dbReference>
<dbReference type="Pfam" id="PF13280">
    <property type="entry name" value="WYL"/>
    <property type="match status" value="1"/>
</dbReference>
<dbReference type="PANTHER" id="PTHR34580">
    <property type="match status" value="1"/>
</dbReference>
<accession>A0A0C1TZ29</accession>
<keyword evidence="1" id="KW-0805">Transcription regulation</keyword>
<comment type="caution">
    <text evidence="4">The sequence shown here is derived from an EMBL/GenBank/DDBJ whole genome shotgun (WGS) entry which is preliminary data.</text>
</comment>
<dbReference type="STRING" id="29341.RSJ17_02440"/>